<name>A0A2U1V0N7_9PROT</name>
<dbReference type="Proteomes" id="UP000245048">
    <property type="component" value="Unassembled WGS sequence"/>
</dbReference>
<protein>
    <submittedName>
        <fullName evidence="6">Amino acid ABC transporter substrate-binding protein</fullName>
    </submittedName>
</protein>
<dbReference type="AlphaFoldDB" id="A0A2U1V0N7"/>
<evidence type="ECO:0000256" key="2">
    <source>
        <dbReference type="ARBA" id="ARBA00022448"/>
    </source>
</evidence>
<evidence type="ECO:0000313" key="7">
    <source>
        <dbReference type="Proteomes" id="UP000245048"/>
    </source>
</evidence>
<dbReference type="PANTHER" id="PTHR30085:SF7">
    <property type="entry name" value="AMINO-ACID ABC TRANSPORTER-BINDING PROTEIN YHDW-RELATED"/>
    <property type="match status" value="1"/>
</dbReference>
<keyword evidence="2" id="KW-0813">Transport</keyword>
<dbReference type="SMART" id="SM00062">
    <property type="entry name" value="PBPb"/>
    <property type="match status" value="1"/>
</dbReference>
<dbReference type="RefSeq" id="WP_109518285.1">
    <property type="nucleotide sequence ID" value="NZ_PDOA01000014.1"/>
</dbReference>
<dbReference type="InterPro" id="IPR051455">
    <property type="entry name" value="Bact_solute-bind_prot3"/>
</dbReference>
<dbReference type="SUPFAM" id="SSF53850">
    <property type="entry name" value="Periplasmic binding protein-like II"/>
    <property type="match status" value="1"/>
</dbReference>
<feature type="chain" id="PRO_5015563043" evidence="4">
    <location>
        <begin position="26"/>
        <end position="344"/>
    </location>
</feature>
<dbReference type="InterPro" id="IPR001638">
    <property type="entry name" value="Solute-binding_3/MltF_N"/>
</dbReference>
<dbReference type="CDD" id="cd13692">
    <property type="entry name" value="PBP2_BztA"/>
    <property type="match status" value="1"/>
</dbReference>
<comment type="caution">
    <text evidence="6">The sequence shown here is derived from an EMBL/GenBank/DDBJ whole genome shotgun (WGS) entry which is preliminary data.</text>
</comment>
<evidence type="ECO:0000256" key="1">
    <source>
        <dbReference type="ARBA" id="ARBA00010333"/>
    </source>
</evidence>
<organism evidence="6 7">
    <name type="scientific">Teichococcus aestuarii</name>
    <dbReference type="NCBI Taxonomy" id="568898"/>
    <lineage>
        <taxon>Bacteria</taxon>
        <taxon>Pseudomonadati</taxon>
        <taxon>Pseudomonadota</taxon>
        <taxon>Alphaproteobacteria</taxon>
        <taxon>Acetobacterales</taxon>
        <taxon>Roseomonadaceae</taxon>
        <taxon>Roseomonas</taxon>
    </lineage>
</organism>
<dbReference type="Pfam" id="PF00497">
    <property type="entry name" value="SBP_bac_3"/>
    <property type="match status" value="1"/>
</dbReference>
<dbReference type="OrthoDB" id="9777941at2"/>
<gene>
    <name evidence="6" type="ORF">CR165_17750</name>
</gene>
<reference evidence="7" key="1">
    <citation type="submission" date="2017-10" db="EMBL/GenBank/DDBJ databases">
        <authorList>
            <person name="Toshchakov S.V."/>
            <person name="Goeva M.A."/>
        </authorList>
    </citation>
    <scope>NUCLEOTIDE SEQUENCE [LARGE SCALE GENOMIC DNA]</scope>
    <source>
        <strain evidence="7">JR1/69-1-13</strain>
    </source>
</reference>
<keyword evidence="3 4" id="KW-0732">Signal</keyword>
<evidence type="ECO:0000313" key="6">
    <source>
        <dbReference type="EMBL" id="PWC27467.1"/>
    </source>
</evidence>
<evidence type="ECO:0000259" key="5">
    <source>
        <dbReference type="SMART" id="SM00062"/>
    </source>
</evidence>
<feature type="domain" description="Solute-binding protein family 3/N-terminal" evidence="5">
    <location>
        <begin position="43"/>
        <end position="266"/>
    </location>
</feature>
<evidence type="ECO:0000256" key="4">
    <source>
        <dbReference type="SAM" id="SignalP"/>
    </source>
</evidence>
<comment type="similarity">
    <text evidence="1">Belongs to the bacterial solute-binding protein 3 family.</text>
</comment>
<dbReference type="EMBL" id="PDOA01000014">
    <property type="protein sequence ID" value="PWC27467.1"/>
    <property type="molecule type" value="Genomic_DNA"/>
</dbReference>
<feature type="signal peptide" evidence="4">
    <location>
        <begin position="1"/>
        <end position="25"/>
    </location>
</feature>
<sequence>MTLRKTALALAGLCFGMLAAGPAPAADPPTASRTLAGIRARGSVVCGVQNDNPPFSLPDSQGQWRGMDVDSCRALAAATLGDAAKVTIRPITGLTRFPSLQSGEVDVLFGSTTWTTTRESALGLIFAGANYYSGQGFLVHSRLGVKTLKELDGASVCVPPGSTTELIMQDWARKNGVSFQPVVIDDPNQIQSTFLSGRCDAFTRDLTGLSGFRSRQGKPEAYTLLPEFISMEPLGAFIRKGDDGWLDIVRWTQLALVAAEQMGVTAGNAADQAASANPDIRRLLGAEGEVGPSMGLEKGWALAAIRAVGNYGEMWERNVRPMGLERGNNRLWDQGGLMFAPPLR</sequence>
<accession>A0A2U1V0N7</accession>
<dbReference type="PANTHER" id="PTHR30085">
    <property type="entry name" value="AMINO ACID ABC TRANSPORTER PERMEASE"/>
    <property type="match status" value="1"/>
</dbReference>
<dbReference type="GO" id="GO:0006865">
    <property type="term" value="P:amino acid transport"/>
    <property type="evidence" value="ECO:0007669"/>
    <property type="project" value="TreeGrafter"/>
</dbReference>
<keyword evidence="7" id="KW-1185">Reference proteome</keyword>
<proteinExistence type="inferred from homology"/>
<dbReference type="Gene3D" id="3.40.190.10">
    <property type="entry name" value="Periplasmic binding protein-like II"/>
    <property type="match status" value="2"/>
</dbReference>
<evidence type="ECO:0000256" key="3">
    <source>
        <dbReference type="ARBA" id="ARBA00022729"/>
    </source>
</evidence>